<evidence type="ECO:0000256" key="3">
    <source>
        <dbReference type="ARBA" id="ARBA00022741"/>
    </source>
</evidence>
<dbReference type="RefSeq" id="WP_379908416.1">
    <property type="nucleotide sequence ID" value="NZ_JBHSWE010000001.1"/>
</dbReference>
<dbReference type="Gene3D" id="3.90.1660.10">
    <property type="entry name" value="CofE-like domain"/>
    <property type="match status" value="1"/>
</dbReference>
<dbReference type="Gene3D" id="3.30.1330.100">
    <property type="entry name" value="CofE-like"/>
    <property type="match status" value="1"/>
</dbReference>
<keyword evidence="10" id="KW-1185">Reference proteome</keyword>
<evidence type="ECO:0000256" key="6">
    <source>
        <dbReference type="ARBA" id="ARBA00023134"/>
    </source>
</evidence>
<reference evidence="10" key="1">
    <citation type="journal article" date="2019" name="Int. J. Syst. Evol. Microbiol.">
        <title>The Global Catalogue of Microorganisms (GCM) 10K type strain sequencing project: providing services to taxonomists for standard genome sequencing and annotation.</title>
        <authorList>
            <consortium name="The Broad Institute Genomics Platform"/>
            <consortium name="The Broad Institute Genome Sequencing Center for Infectious Disease"/>
            <person name="Wu L."/>
            <person name="Ma J."/>
        </authorList>
    </citation>
    <scope>NUCLEOTIDE SEQUENCE [LARGE SCALE GENOMIC DNA]</scope>
    <source>
        <strain evidence="10">NBRC 111756</strain>
    </source>
</reference>
<dbReference type="EMBL" id="JBHSWE010000001">
    <property type="protein sequence ID" value="MFC6669888.1"/>
    <property type="molecule type" value="Genomic_DNA"/>
</dbReference>
<sequence length="282" mass="30236">MEPLNTAMTEPVKPALAASAAPVQLGGGEVALQALPGIPDIEPGDDLARLLIESLERAGMALRDGDILVIAHKVVSKAEGRIVRLCDVEPGAEALRLAAEVGKDPRKVEVILRESTRVVRAVKRAQQSEGTLIAEHRLGFICANAAVDESNVGSAETVILLPEDPDRSARRLCERLERHFGVRVGVVITDTFGRPWRMGLVNVAVGLARVPSQVSLIGGRDAFGRELSVTVPALADELAAASGLLMSKDGKTPAILFRGVDWQPVHSRARDLVRPPQEDLFR</sequence>
<keyword evidence="6" id="KW-0342">GTP-binding</keyword>
<keyword evidence="1 9" id="KW-0436">Ligase</keyword>
<keyword evidence="5" id="KW-0630">Potassium</keyword>
<keyword evidence="4" id="KW-0460">Magnesium</keyword>
<dbReference type="EC" id="6.3.2.31" evidence="9"/>
<dbReference type="Pfam" id="PF01996">
    <property type="entry name" value="F420_ligase"/>
    <property type="match status" value="1"/>
</dbReference>
<evidence type="ECO:0000313" key="9">
    <source>
        <dbReference type="EMBL" id="MFC6669888.1"/>
    </source>
</evidence>
<dbReference type="Proteomes" id="UP001596422">
    <property type="component" value="Unassembled WGS sequence"/>
</dbReference>
<gene>
    <name evidence="9" type="primary">cofE</name>
    <name evidence="9" type="ORF">ACFQDL_07135</name>
</gene>
<keyword evidence="7" id="KW-0464">Manganese</keyword>
<protein>
    <submittedName>
        <fullName evidence="9">Coenzyme F420-0:L-glutamate ligase</fullName>
        <ecNumber evidence="9">6.3.2.31</ecNumber>
    </submittedName>
</protein>
<evidence type="ECO:0000256" key="5">
    <source>
        <dbReference type="ARBA" id="ARBA00022958"/>
    </source>
</evidence>
<feature type="domain" description="Coenzyme F420:L-glutamate ligase-like" evidence="8">
    <location>
        <begin position="38"/>
        <end position="259"/>
    </location>
</feature>
<dbReference type="GO" id="GO:0052618">
    <property type="term" value="F:coenzyme F420-0:L-glutamate ligase activity"/>
    <property type="evidence" value="ECO:0007669"/>
    <property type="project" value="UniProtKB-EC"/>
</dbReference>
<proteinExistence type="predicted"/>
<dbReference type="PANTHER" id="PTHR47917">
    <property type="match status" value="1"/>
</dbReference>
<comment type="caution">
    <text evidence="9">The sequence shown here is derived from an EMBL/GenBank/DDBJ whole genome shotgun (WGS) entry which is preliminary data.</text>
</comment>
<organism evidence="9 10">
    <name type="scientific">Marinobacterium aestuariivivens</name>
    <dbReference type="NCBI Taxonomy" id="1698799"/>
    <lineage>
        <taxon>Bacteria</taxon>
        <taxon>Pseudomonadati</taxon>
        <taxon>Pseudomonadota</taxon>
        <taxon>Gammaproteobacteria</taxon>
        <taxon>Oceanospirillales</taxon>
        <taxon>Oceanospirillaceae</taxon>
        <taxon>Marinobacterium</taxon>
    </lineage>
</organism>
<dbReference type="InterPro" id="IPR008225">
    <property type="entry name" value="F420-0_g-glutamyl_ligase"/>
</dbReference>
<evidence type="ECO:0000256" key="1">
    <source>
        <dbReference type="ARBA" id="ARBA00022598"/>
    </source>
</evidence>
<evidence type="ECO:0000256" key="2">
    <source>
        <dbReference type="ARBA" id="ARBA00022723"/>
    </source>
</evidence>
<keyword evidence="3" id="KW-0547">Nucleotide-binding</keyword>
<evidence type="ECO:0000259" key="8">
    <source>
        <dbReference type="Pfam" id="PF01996"/>
    </source>
</evidence>
<dbReference type="NCBIfam" id="TIGR01916">
    <property type="entry name" value="F420_cofE"/>
    <property type="match status" value="1"/>
</dbReference>
<evidence type="ECO:0000313" key="10">
    <source>
        <dbReference type="Proteomes" id="UP001596422"/>
    </source>
</evidence>
<accession>A0ABW1ZXF8</accession>
<dbReference type="InterPro" id="IPR002847">
    <property type="entry name" value="F420-0_gamma-glut_ligase-dom"/>
</dbReference>
<dbReference type="SUPFAM" id="SSF144010">
    <property type="entry name" value="CofE-like"/>
    <property type="match status" value="1"/>
</dbReference>
<evidence type="ECO:0000256" key="4">
    <source>
        <dbReference type="ARBA" id="ARBA00022842"/>
    </source>
</evidence>
<name>A0ABW1ZXF8_9GAMM</name>
<dbReference type="PANTHER" id="PTHR47917:SF1">
    <property type="entry name" value="COENZYME F420:L-GLUTAMATE LIGASE"/>
    <property type="match status" value="1"/>
</dbReference>
<keyword evidence="2" id="KW-0479">Metal-binding</keyword>
<evidence type="ECO:0000256" key="7">
    <source>
        <dbReference type="ARBA" id="ARBA00023211"/>
    </source>
</evidence>